<dbReference type="EMBL" id="SSNZ01000001">
    <property type="protein sequence ID" value="THF52949.1"/>
    <property type="molecule type" value="Genomic_DNA"/>
</dbReference>
<dbReference type="OrthoDB" id="1377485at2"/>
<keyword evidence="1" id="KW-0812">Transmembrane</keyword>
<feature type="transmembrane region" description="Helical" evidence="1">
    <location>
        <begin position="41"/>
        <end position="60"/>
    </location>
</feature>
<feature type="transmembrane region" description="Helical" evidence="1">
    <location>
        <begin position="72"/>
        <end position="97"/>
    </location>
</feature>
<feature type="transmembrane region" description="Helical" evidence="1">
    <location>
        <begin position="7"/>
        <end position="29"/>
    </location>
</feature>
<evidence type="ECO:0000256" key="1">
    <source>
        <dbReference type="SAM" id="Phobius"/>
    </source>
</evidence>
<evidence type="ECO:0000313" key="2">
    <source>
        <dbReference type="EMBL" id="THF52949.1"/>
    </source>
</evidence>
<feature type="transmembrane region" description="Helical" evidence="1">
    <location>
        <begin position="117"/>
        <end position="141"/>
    </location>
</feature>
<proteinExistence type="predicted"/>
<dbReference type="Proteomes" id="UP000307507">
    <property type="component" value="Unassembled WGS sequence"/>
</dbReference>
<comment type="caution">
    <text evidence="2">The sequence shown here is derived from an EMBL/GenBank/DDBJ whole genome shotgun (WGS) entry which is preliminary data.</text>
</comment>
<gene>
    <name evidence="2" type="ORF">E6C50_01710</name>
</gene>
<protein>
    <submittedName>
        <fullName evidence="2">Uncharacterized protein</fullName>
    </submittedName>
</protein>
<dbReference type="AlphaFoldDB" id="A0A4S4A3D8"/>
<sequence length="147" mass="16781">MKHETKYIFRVITINLIIAILIMLILIDFDFTSLLEFFIDFSLNFLIGITGLYATGYVIGQNLYKFKRNKYTVAHGILSIFGVLFLGTLLGATVGFIQEGLPNGNEYCLKDELFDYFAKPLFLIFLFGFFPTLISGILLGIRLRKDL</sequence>
<keyword evidence="1" id="KW-0472">Membrane</keyword>
<keyword evidence="1" id="KW-1133">Transmembrane helix</keyword>
<organism evidence="2 3">
    <name type="scientific">Flavobacterium supellecticarium</name>
    <dbReference type="NCBI Taxonomy" id="2565924"/>
    <lineage>
        <taxon>Bacteria</taxon>
        <taxon>Pseudomonadati</taxon>
        <taxon>Bacteroidota</taxon>
        <taxon>Flavobacteriia</taxon>
        <taxon>Flavobacteriales</taxon>
        <taxon>Flavobacteriaceae</taxon>
        <taxon>Flavobacterium</taxon>
    </lineage>
</organism>
<dbReference type="RefSeq" id="WP_136401474.1">
    <property type="nucleotide sequence ID" value="NZ_SSNZ01000001.1"/>
</dbReference>
<accession>A0A4S4A3D8</accession>
<name>A0A4S4A3D8_9FLAO</name>
<keyword evidence="3" id="KW-1185">Reference proteome</keyword>
<reference evidence="2 3" key="1">
    <citation type="submission" date="2019-04" db="EMBL/GenBank/DDBJ databases">
        <title>Flavobacterium sp. nov. isolated from construction timber.</title>
        <authorList>
            <person name="Lin S.-Y."/>
            <person name="Chang C.-T."/>
            <person name="Young C.-C."/>
        </authorList>
    </citation>
    <scope>NUCLEOTIDE SEQUENCE [LARGE SCALE GENOMIC DNA]</scope>
    <source>
        <strain evidence="2 3">CC-CTC003</strain>
    </source>
</reference>
<evidence type="ECO:0000313" key="3">
    <source>
        <dbReference type="Proteomes" id="UP000307507"/>
    </source>
</evidence>